<dbReference type="AlphaFoldDB" id="A0A081FXC2"/>
<gene>
    <name evidence="2" type="ORF">ADIMK_2701</name>
</gene>
<evidence type="ECO:0000259" key="1">
    <source>
        <dbReference type="PROSITE" id="PS51819"/>
    </source>
</evidence>
<sequence length="134" mass="14719">MSAMTKGVHHLGLTVSDLAETERFFCDALGFERVGEKPDYPAVFIHDGTVMLTLWQVQAENAVSFDRKSNLGLHHFALAVDGVTGLEKAYERLQNFDGVEIEFAPEPLGDTPIRHMMCTIPGGIRMELIATGGN</sequence>
<dbReference type="SUPFAM" id="SSF54593">
    <property type="entry name" value="Glyoxalase/Bleomycin resistance protein/Dihydroxybiphenyl dioxygenase"/>
    <property type="match status" value="1"/>
</dbReference>
<dbReference type="Proteomes" id="UP000028252">
    <property type="component" value="Unassembled WGS sequence"/>
</dbReference>
<dbReference type="InterPro" id="IPR029068">
    <property type="entry name" value="Glyas_Bleomycin-R_OHBP_Dase"/>
</dbReference>
<dbReference type="Pfam" id="PF00903">
    <property type="entry name" value="Glyoxalase"/>
    <property type="match status" value="1"/>
</dbReference>
<proteinExistence type="predicted"/>
<reference evidence="2 3" key="1">
    <citation type="submission" date="2014-04" db="EMBL/GenBank/DDBJ databases">
        <title>Marinobacterium kochiensis sp. nov., isolated from sediment sample collected from Kochi backwaters in Kerala, India.</title>
        <authorList>
            <person name="Singh A."/>
            <person name="Pinnaka A.K."/>
        </authorList>
    </citation>
    <scope>NUCLEOTIDE SEQUENCE [LARGE SCALE GENOMIC DNA]</scope>
    <source>
        <strain evidence="2 3">AK27</strain>
    </source>
</reference>
<dbReference type="InterPro" id="IPR037523">
    <property type="entry name" value="VOC_core"/>
</dbReference>
<protein>
    <submittedName>
        <fullName evidence="2">Glyoxalase family protein</fullName>
    </submittedName>
</protein>
<evidence type="ECO:0000313" key="3">
    <source>
        <dbReference type="Proteomes" id="UP000028252"/>
    </source>
</evidence>
<name>A0A081FXC2_9GAMM</name>
<dbReference type="InterPro" id="IPR004360">
    <property type="entry name" value="Glyas_Fos-R_dOase_dom"/>
</dbReference>
<feature type="domain" description="VOC" evidence="1">
    <location>
        <begin position="7"/>
        <end position="131"/>
    </location>
</feature>
<comment type="caution">
    <text evidence="2">The sequence shown here is derived from an EMBL/GenBank/DDBJ whole genome shotgun (WGS) entry which is preliminary data.</text>
</comment>
<dbReference type="PROSITE" id="PS51819">
    <property type="entry name" value="VOC"/>
    <property type="match status" value="1"/>
</dbReference>
<dbReference type="RefSeq" id="WP_036189086.1">
    <property type="nucleotide sequence ID" value="NZ_JMQN01000040.1"/>
</dbReference>
<dbReference type="eggNOG" id="COG0346">
    <property type="taxonomic scope" value="Bacteria"/>
</dbReference>
<dbReference type="OrthoDB" id="2613830at2"/>
<keyword evidence="3" id="KW-1185">Reference proteome</keyword>
<accession>A0A081FXC2</accession>
<evidence type="ECO:0000313" key="2">
    <source>
        <dbReference type="EMBL" id="KEA63177.1"/>
    </source>
</evidence>
<dbReference type="EMBL" id="JMQN01000040">
    <property type="protein sequence ID" value="KEA63177.1"/>
    <property type="molecule type" value="Genomic_DNA"/>
</dbReference>
<organism evidence="2 3">
    <name type="scientific">Marinobacterium lacunae</name>
    <dbReference type="NCBI Taxonomy" id="1232683"/>
    <lineage>
        <taxon>Bacteria</taxon>
        <taxon>Pseudomonadati</taxon>
        <taxon>Pseudomonadota</taxon>
        <taxon>Gammaproteobacteria</taxon>
        <taxon>Oceanospirillales</taxon>
        <taxon>Oceanospirillaceae</taxon>
        <taxon>Marinobacterium</taxon>
    </lineage>
</organism>
<dbReference type="STRING" id="1232683.ADIMK_2701"/>
<dbReference type="Gene3D" id="3.10.180.10">
    <property type="entry name" value="2,3-Dihydroxybiphenyl 1,2-Dioxygenase, domain 1"/>
    <property type="match status" value="1"/>
</dbReference>
<dbReference type="PATRIC" id="fig|1232683.4.peg.2654"/>